<dbReference type="GO" id="GO:0003723">
    <property type="term" value="F:RNA binding"/>
    <property type="evidence" value="ECO:0007669"/>
    <property type="project" value="InterPro"/>
</dbReference>
<dbReference type="PANTHER" id="PTHR23340:SF0">
    <property type="entry name" value="SURP AND G-PATCH DOMAIN-CONTAINING PROTEIN 1 ISOFORM X1"/>
    <property type="match status" value="1"/>
</dbReference>
<keyword evidence="3" id="KW-0508">mRNA splicing</keyword>
<reference evidence="8" key="3">
    <citation type="submission" date="2020-05" db="EMBL/GenBank/DDBJ databases">
        <title>Electrophorus electricus (electric eel) genome, fEleEle1, primary haplotype.</title>
        <authorList>
            <person name="Myers G."/>
            <person name="Meyer A."/>
            <person name="Fedrigo O."/>
            <person name="Formenti G."/>
            <person name="Rhie A."/>
            <person name="Tracey A."/>
            <person name="Sims Y."/>
            <person name="Jarvis E.D."/>
        </authorList>
    </citation>
    <scope>NUCLEOTIDE SEQUENCE [LARGE SCALE GENOMIC DNA]</scope>
</reference>
<dbReference type="GO" id="GO:0008380">
    <property type="term" value="P:RNA splicing"/>
    <property type="evidence" value="ECO:0007669"/>
    <property type="project" value="UniProtKB-KW"/>
</dbReference>
<reference evidence="8" key="5">
    <citation type="submission" date="2025-09" db="UniProtKB">
        <authorList>
            <consortium name="Ensembl"/>
        </authorList>
    </citation>
    <scope>IDENTIFICATION</scope>
</reference>
<organism evidence="8 9">
    <name type="scientific">Electrophorus electricus</name>
    <name type="common">Electric eel</name>
    <name type="synonym">Gymnotus electricus</name>
    <dbReference type="NCBI Taxonomy" id="8005"/>
    <lineage>
        <taxon>Eukaryota</taxon>
        <taxon>Metazoa</taxon>
        <taxon>Chordata</taxon>
        <taxon>Craniata</taxon>
        <taxon>Vertebrata</taxon>
        <taxon>Euteleostomi</taxon>
        <taxon>Actinopterygii</taxon>
        <taxon>Neopterygii</taxon>
        <taxon>Teleostei</taxon>
        <taxon>Ostariophysi</taxon>
        <taxon>Gymnotiformes</taxon>
        <taxon>Gymnotoidei</taxon>
        <taxon>Gymnotidae</taxon>
        <taxon>Electrophorus</taxon>
    </lineage>
</organism>
<dbReference type="SUPFAM" id="SSF109905">
    <property type="entry name" value="Surp module (SWAP domain)"/>
    <property type="match status" value="2"/>
</dbReference>
<keyword evidence="9" id="KW-1185">Reference proteome</keyword>
<feature type="region of interest" description="Disordered" evidence="5">
    <location>
        <begin position="19"/>
        <end position="40"/>
    </location>
</feature>
<dbReference type="InterPro" id="IPR035967">
    <property type="entry name" value="SWAP/Surp_sf"/>
</dbReference>
<evidence type="ECO:0000256" key="3">
    <source>
        <dbReference type="ARBA" id="ARBA00023187"/>
    </source>
</evidence>
<evidence type="ECO:0000313" key="9">
    <source>
        <dbReference type="Proteomes" id="UP000314983"/>
    </source>
</evidence>
<feature type="compositionally biased region" description="Acidic residues" evidence="5">
    <location>
        <begin position="111"/>
        <end position="122"/>
    </location>
</feature>
<gene>
    <name evidence="8" type="primary">SUGP1</name>
</gene>
<dbReference type="PANTHER" id="PTHR23340">
    <property type="entry name" value="ARGININE/SERINE RICH SPLICING FACTOR SF4/14"/>
    <property type="match status" value="1"/>
</dbReference>
<feature type="domain" description="G-patch" evidence="7">
    <location>
        <begin position="498"/>
        <end position="545"/>
    </location>
</feature>
<dbReference type="AlphaFoldDB" id="A0A4W4HNZ7"/>
<evidence type="ECO:0000259" key="6">
    <source>
        <dbReference type="PROSITE" id="PS50128"/>
    </source>
</evidence>
<dbReference type="InterPro" id="IPR000061">
    <property type="entry name" value="Surp"/>
</dbReference>
<dbReference type="PROSITE" id="PS50128">
    <property type="entry name" value="SURP"/>
    <property type="match status" value="2"/>
</dbReference>
<evidence type="ECO:0000256" key="2">
    <source>
        <dbReference type="ARBA" id="ARBA00022664"/>
    </source>
</evidence>
<accession>A0A4W4HNZ7</accession>
<dbReference type="InterPro" id="IPR040169">
    <property type="entry name" value="SUGP1/2"/>
</dbReference>
<feature type="compositionally biased region" description="Polar residues" evidence="5">
    <location>
        <begin position="22"/>
        <end position="40"/>
    </location>
</feature>
<feature type="domain" description="SURP motif" evidence="6">
    <location>
        <begin position="139"/>
        <end position="181"/>
    </location>
</feature>
<keyword evidence="2" id="KW-0507">mRNA processing</keyword>
<dbReference type="PROSITE" id="PS50174">
    <property type="entry name" value="G_PATCH"/>
    <property type="match status" value="1"/>
</dbReference>
<dbReference type="SMART" id="SM00648">
    <property type="entry name" value="SWAP"/>
    <property type="match status" value="2"/>
</dbReference>
<dbReference type="InterPro" id="IPR000467">
    <property type="entry name" value="G_patch_dom"/>
</dbReference>
<reference evidence="9" key="2">
    <citation type="journal article" date="2017" name="Sci. Adv.">
        <title>A tail of two voltages: Proteomic comparison of the three electric organs of the electric eel.</title>
        <authorList>
            <person name="Traeger L.L."/>
            <person name="Sabat G."/>
            <person name="Barrett-Wilt G.A."/>
            <person name="Wells G.B."/>
            <person name="Sussman M.R."/>
        </authorList>
    </citation>
    <scope>NUCLEOTIDE SEQUENCE [LARGE SCALE GENOMIC DNA]</scope>
</reference>
<dbReference type="Gene3D" id="1.10.10.790">
    <property type="entry name" value="Surp module"/>
    <property type="match status" value="2"/>
</dbReference>
<dbReference type="Pfam" id="PF01585">
    <property type="entry name" value="G-patch"/>
    <property type="match status" value="1"/>
</dbReference>
<sequence>MRQEELIAQKKREIEAKMAEQAKQNMSAPSKPLPQSSNKFVNDGSFLQQFLQMQKEKSNTDSAASQTQKKSILVGKRPGLGVSSMLSQFKSYSQPRKSLLQIPRPSVFSSPDEDEDEEDDAPFLEIKVSPPEDEDLGLIIDRMAAFIAEGGPELERKAVEDYKDNPVFSFLVEKDSKEYLYFRKRVAQLRQEIHAKDSSTRADVSPSVDESTRKVAEKLARFVADGGPEVEAIATKHNHDNPAFRFLYDHQSPAHRFYKAKVEEYRQSKNSSTASPHLEPLPSSERLVTMLHSSASSSARVEPRDQEAGPASSKRKRKSRWGAEDDKVELPIPPIVAPEMPTDQETASLSAQELRGLGYKKGKPVGLVGVTELSEDQKKQLKEQQEMQEMFDMIMKHKRAMQEMQLMWEKAVRDHQHEYDSDEEIDSQAGTWEHRLRKMEMEKTREWAEQLTEMGKGKHFIGDFLPPDELEKFMETFKALKEGRDPDYSEYKEFKLTVENIGFKMLMKMGWKEGEGLGTEGQGIKTPVNRGTTAVDGAGFGVDRPAELSKNDDEYDAFRKRMMLAYRFRPNPLRMRCRRPCCSVSRVRFLFFFVNICGKVTDD</sequence>
<dbReference type="GO" id="GO:0006397">
    <property type="term" value="P:mRNA processing"/>
    <property type="evidence" value="ECO:0007669"/>
    <property type="project" value="UniProtKB-KW"/>
</dbReference>
<evidence type="ECO:0000259" key="7">
    <source>
        <dbReference type="PROSITE" id="PS50174"/>
    </source>
</evidence>
<comment type="subcellular location">
    <subcellularLocation>
        <location evidence="1">Nucleus</location>
    </subcellularLocation>
</comment>
<feature type="region of interest" description="Disordered" evidence="5">
    <location>
        <begin position="54"/>
        <end position="76"/>
    </location>
</feature>
<proteinExistence type="predicted"/>
<evidence type="ECO:0000256" key="5">
    <source>
        <dbReference type="SAM" id="MobiDB-lite"/>
    </source>
</evidence>
<evidence type="ECO:0000256" key="1">
    <source>
        <dbReference type="ARBA" id="ARBA00004123"/>
    </source>
</evidence>
<protein>
    <recommendedName>
        <fullName evidence="10">SURP and G-patch domain containing 1</fullName>
    </recommendedName>
</protein>
<reference evidence="8" key="4">
    <citation type="submission" date="2025-08" db="UniProtKB">
        <authorList>
            <consortium name="Ensembl"/>
        </authorList>
    </citation>
    <scope>IDENTIFICATION</scope>
</reference>
<dbReference type="Proteomes" id="UP000314983">
    <property type="component" value="Chromosome 7"/>
</dbReference>
<name>A0A4W4HNZ7_ELEEL</name>
<feature type="region of interest" description="Disordered" evidence="5">
    <location>
        <begin position="292"/>
        <end position="340"/>
    </location>
</feature>
<dbReference type="Pfam" id="PF01805">
    <property type="entry name" value="Surp"/>
    <property type="match status" value="2"/>
</dbReference>
<dbReference type="GeneTree" id="ENSGT00410000025695"/>
<dbReference type="Ensembl" id="ENSEEET00000050793.2">
    <property type="protein sequence ID" value="ENSEEEP00000050244.2"/>
    <property type="gene ID" value="ENSEEEG00000023627.2"/>
</dbReference>
<evidence type="ECO:0000256" key="4">
    <source>
        <dbReference type="ARBA" id="ARBA00023242"/>
    </source>
</evidence>
<dbReference type="SMART" id="SM00443">
    <property type="entry name" value="G_patch"/>
    <property type="match status" value="1"/>
</dbReference>
<feature type="compositionally biased region" description="Polar residues" evidence="5">
    <location>
        <begin position="60"/>
        <end position="70"/>
    </location>
</feature>
<feature type="region of interest" description="Disordered" evidence="5">
    <location>
        <begin position="94"/>
        <end position="127"/>
    </location>
</feature>
<dbReference type="GO" id="GO:0005654">
    <property type="term" value="C:nucleoplasm"/>
    <property type="evidence" value="ECO:0007669"/>
    <property type="project" value="TreeGrafter"/>
</dbReference>
<evidence type="ECO:0008006" key="10">
    <source>
        <dbReference type="Google" id="ProtNLM"/>
    </source>
</evidence>
<keyword evidence="4" id="KW-0539">Nucleus</keyword>
<evidence type="ECO:0000313" key="8">
    <source>
        <dbReference type="Ensembl" id="ENSEEEP00000050244.2"/>
    </source>
</evidence>
<feature type="domain" description="SURP motif" evidence="6">
    <location>
        <begin position="215"/>
        <end position="258"/>
    </location>
</feature>
<reference evidence="9" key="1">
    <citation type="journal article" date="2014" name="Science">
        <title>Nonhuman genetics. Genomic basis for the convergent evolution of electric organs.</title>
        <authorList>
            <person name="Gallant J.R."/>
            <person name="Traeger L.L."/>
            <person name="Volkening J.D."/>
            <person name="Moffett H."/>
            <person name="Chen P.H."/>
            <person name="Novina C.D."/>
            <person name="Phillips G.N.Jr."/>
            <person name="Anand R."/>
            <person name="Wells G.B."/>
            <person name="Pinch M."/>
            <person name="Guth R."/>
            <person name="Unguez G.A."/>
            <person name="Albert J.S."/>
            <person name="Zakon H.H."/>
            <person name="Samanta M.P."/>
            <person name="Sussman M.R."/>
        </authorList>
    </citation>
    <scope>NUCLEOTIDE SEQUENCE [LARGE SCALE GENOMIC DNA]</scope>
</reference>